<dbReference type="Proteomes" id="UP000214646">
    <property type="component" value="Unassembled WGS sequence"/>
</dbReference>
<reference evidence="2" key="1">
    <citation type="submission" date="2017-06" db="EMBL/GenBank/DDBJ databases">
        <title>Genome analysis of Fimbriiglobus ruber SP5, the first member of the order Planctomycetales with confirmed chitinolytic capability.</title>
        <authorList>
            <person name="Ravin N.V."/>
            <person name="Rakitin A.L."/>
            <person name="Ivanova A.A."/>
            <person name="Beletsky A.V."/>
            <person name="Kulichevskaya I.S."/>
            <person name="Mardanov A.V."/>
            <person name="Dedysh S.N."/>
        </authorList>
    </citation>
    <scope>NUCLEOTIDE SEQUENCE [LARGE SCALE GENOMIC DNA]</scope>
    <source>
        <strain evidence="2">SP5</strain>
    </source>
</reference>
<dbReference type="InterPro" id="IPR032801">
    <property type="entry name" value="PXL2A/B/C"/>
</dbReference>
<protein>
    <recommendedName>
        <fullName evidence="3">Redoxin domain-containing protein</fullName>
    </recommendedName>
</protein>
<keyword evidence="2" id="KW-1185">Reference proteome</keyword>
<dbReference type="EMBL" id="NIDE01000004">
    <property type="protein sequence ID" value="OWK42986.1"/>
    <property type="molecule type" value="Genomic_DNA"/>
</dbReference>
<evidence type="ECO:0000313" key="1">
    <source>
        <dbReference type="EMBL" id="OWK42986.1"/>
    </source>
</evidence>
<evidence type="ECO:0008006" key="3">
    <source>
        <dbReference type="Google" id="ProtNLM"/>
    </source>
</evidence>
<proteinExistence type="predicted"/>
<dbReference type="Pfam" id="PF13911">
    <property type="entry name" value="AhpC-TSA_2"/>
    <property type="match status" value="1"/>
</dbReference>
<dbReference type="Gene3D" id="3.40.30.10">
    <property type="entry name" value="Glutaredoxin"/>
    <property type="match status" value="1"/>
</dbReference>
<sequence>MAANRKRFLAAGAGILIVCQAKPAVLAMFLRNQSQPVPVVCDRDRVAYRAFGLEETTWLSFFRPSVLWGYVKLMARGGRLRRPYEGENVLQLGGDFVLDRDGRVVFAYRSRVATDRPIVAALLAALPTRR</sequence>
<name>A0A225DZ01_9BACT</name>
<comment type="caution">
    <text evidence="1">The sequence shown here is derived from an EMBL/GenBank/DDBJ whole genome shotgun (WGS) entry which is preliminary data.</text>
</comment>
<evidence type="ECO:0000313" key="2">
    <source>
        <dbReference type="Proteomes" id="UP000214646"/>
    </source>
</evidence>
<accession>A0A225DZ01</accession>
<gene>
    <name evidence="1" type="ORF">FRUB_02585</name>
</gene>
<dbReference type="OrthoDB" id="282864at2"/>
<dbReference type="AlphaFoldDB" id="A0A225DZ01"/>
<organism evidence="1 2">
    <name type="scientific">Fimbriiglobus ruber</name>
    <dbReference type="NCBI Taxonomy" id="1908690"/>
    <lineage>
        <taxon>Bacteria</taxon>
        <taxon>Pseudomonadati</taxon>
        <taxon>Planctomycetota</taxon>
        <taxon>Planctomycetia</taxon>
        <taxon>Gemmatales</taxon>
        <taxon>Gemmataceae</taxon>
        <taxon>Fimbriiglobus</taxon>
    </lineage>
</organism>
<dbReference type="InterPro" id="IPR036249">
    <property type="entry name" value="Thioredoxin-like_sf"/>
</dbReference>
<dbReference type="SUPFAM" id="SSF52833">
    <property type="entry name" value="Thioredoxin-like"/>
    <property type="match status" value="1"/>
</dbReference>